<dbReference type="AlphaFoldDB" id="A0A6M5YNR4"/>
<dbReference type="KEGG" id="ftj:FTUN_3176"/>
<evidence type="ECO:0000256" key="2">
    <source>
        <dbReference type="PROSITE-ProRule" id="PRU00236"/>
    </source>
</evidence>
<gene>
    <name evidence="4" type="ORF">FTUN_3176</name>
</gene>
<feature type="domain" description="Deacetylase sirtuin-type" evidence="3">
    <location>
        <begin position="1"/>
        <end position="265"/>
    </location>
</feature>
<organism evidence="4 5">
    <name type="scientific">Frigoriglobus tundricola</name>
    <dbReference type="NCBI Taxonomy" id="2774151"/>
    <lineage>
        <taxon>Bacteria</taxon>
        <taxon>Pseudomonadati</taxon>
        <taxon>Planctomycetota</taxon>
        <taxon>Planctomycetia</taxon>
        <taxon>Gemmatales</taxon>
        <taxon>Gemmataceae</taxon>
        <taxon>Frigoriglobus</taxon>
    </lineage>
</organism>
<dbReference type="PROSITE" id="PS50305">
    <property type="entry name" value="SIRTUIN"/>
    <property type="match status" value="1"/>
</dbReference>
<evidence type="ECO:0000313" key="4">
    <source>
        <dbReference type="EMBL" id="QJW95625.1"/>
    </source>
</evidence>
<keyword evidence="5" id="KW-1185">Reference proteome</keyword>
<evidence type="ECO:0000256" key="1">
    <source>
        <dbReference type="ARBA" id="ARBA00023027"/>
    </source>
</evidence>
<keyword evidence="1" id="KW-0520">NAD</keyword>
<dbReference type="InterPro" id="IPR026590">
    <property type="entry name" value="Ssirtuin_cat_dom"/>
</dbReference>
<reference evidence="5" key="1">
    <citation type="submission" date="2020-05" db="EMBL/GenBank/DDBJ databases">
        <title>Frigoriglobus tundricola gen. nov., sp. nov., a psychrotolerant cellulolytic planctomycete of the family Gemmataceae with two divergent copies of 16S rRNA gene.</title>
        <authorList>
            <person name="Kulichevskaya I.S."/>
            <person name="Ivanova A.A."/>
            <person name="Naumoff D.G."/>
            <person name="Beletsky A.V."/>
            <person name="Rijpstra W.I.C."/>
            <person name="Sinninghe Damste J.S."/>
            <person name="Mardanov A.V."/>
            <person name="Ravin N.V."/>
            <person name="Dedysh S.N."/>
        </authorList>
    </citation>
    <scope>NUCLEOTIDE SEQUENCE [LARGE SCALE GENOMIC DNA]</scope>
    <source>
        <strain evidence="5">PL17</strain>
    </source>
</reference>
<dbReference type="SUPFAM" id="SSF52467">
    <property type="entry name" value="DHS-like NAD/FAD-binding domain"/>
    <property type="match status" value="1"/>
</dbReference>
<dbReference type="RefSeq" id="WP_171471375.1">
    <property type="nucleotide sequence ID" value="NZ_CP053452.2"/>
</dbReference>
<evidence type="ECO:0000259" key="3">
    <source>
        <dbReference type="PROSITE" id="PS50305"/>
    </source>
</evidence>
<protein>
    <recommendedName>
        <fullName evidence="3">Deacetylase sirtuin-type domain-containing protein</fullName>
    </recommendedName>
</protein>
<dbReference type="Proteomes" id="UP000503447">
    <property type="component" value="Chromosome"/>
</dbReference>
<dbReference type="Gene3D" id="3.40.50.1220">
    <property type="entry name" value="TPP-binding domain"/>
    <property type="match status" value="1"/>
</dbReference>
<sequence>MTEADLIREFAAALTKGTGCLFVGSGVSAGSGLPDWKGALADLVKARLSIDLDQADNYPLIGQFLVNESYGNRGPLIKSLKDTFHRLLRQNSNHAAIALMNVKAIWTTNYDTLLEGAFAGSHITIRHTDDNITWPVPAADIEIIKMHGCIDRSNHDDIIITLEDYEDYHINRPATVQHFQHELMNKSFLFVGYSFRDPDITSIMTIARRLKGAATQTHYMIMKRDNPTQQRTSLWYKDLLRIGIHVVEVDGYDKLPQILTNIAKKSVGDTVYFTGSHEEQADGERAFCEAVGKGVAEIYKDARGQVLAAPIVMDGQSTGRSRSIISAFTNTIIHHRLDIRRHIDFYTNPYALNPHLSDDPSLLPQLELLRAQLMKRTQVIVAFDGKIGTAAEVRLARKYRCHILPVPRVKGGSASELLRDTAILGRLNASSPKYLAKARRRKLTAIDVAEAVRALLESHVEDL</sequence>
<comment type="caution">
    <text evidence="2">Lacks conserved residue(s) required for the propagation of feature annotation.</text>
</comment>
<dbReference type="InterPro" id="IPR029035">
    <property type="entry name" value="DHS-like_NAD/FAD-binding_dom"/>
</dbReference>
<accession>A0A6M5YNR4</accession>
<proteinExistence type="predicted"/>
<dbReference type="EMBL" id="CP053452">
    <property type="protein sequence ID" value="QJW95625.1"/>
    <property type="molecule type" value="Genomic_DNA"/>
</dbReference>
<name>A0A6M5YNR4_9BACT</name>
<dbReference type="Pfam" id="PF13289">
    <property type="entry name" value="SIR2_2"/>
    <property type="match status" value="1"/>
</dbReference>
<evidence type="ECO:0000313" key="5">
    <source>
        <dbReference type="Proteomes" id="UP000503447"/>
    </source>
</evidence>